<evidence type="ECO:0000313" key="2">
    <source>
        <dbReference type="Proteomes" id="UP000283383"/>
    </source>
</evidence>
<dbReference type="AlphaFoldDB" id="A0A420HJS3"/>
<gene>
    <name evidence="1" type="ORF">GcM3_186012</name>
</gene>
<organism evidence="1 2">
    <name type="scientific">Golovinomyces cichoracearum</name>
    <dbReference type="NCBI Taxonomy" id="62708"/>
    <lineage>
        <taxon>Eukaryota</taxon>
        <taxon>Fungi</taxon>
        <taxon>Dikarya</taxon>
        <taxon>Ascomycota</taxon>
        <taxon>Pezizomycotina</taxon>
        <taxon>Leotiomycetes</taxon>
        <taxon>Erysiphales</taxon>
        <taxon>Erysiphaceae</taxon>
        <taxon>Golovinomyces</taxon>
    </lineage>
</organism>
<dbReference type="Proteomes" id="UP000283383">
    <property type="component" value="Unassembled WGS sequence"/>
</dbReference>
<reference evidence="1 2" key="1">
    <citation type="journal article" date="2018" name="BMC Genomics">
        <title>Comparative genome analyses reveal sequence features reflecting distinct modes of host-adaptation between dicot and monocot powdery mildew.</title>
        <authorList>
            <person name="Wu Y."/>
            <person name="Ma X."/>
            <person name="Pan Z."/>
            <person name="Kale S.D."/>
            <person name="Song Y."/>
            <person name="King H."/>
            <person name="Zhang Q."/>
            <person name="Presley C."/>
            <person name="Deng X."/>
            <person name="Wei C.I."/>
            <person name="Xiao S."/>
        </authorList>
    </citation>
    <scope>NUCLEOTIDE SEQUENCE [LARGE SCALE GENOMIC DNA]</scope>
    <source>
        <strain evidence="1">UMSG3</strain>
    </source>
</reference>
<comment type="caution">
    <text evidence="1">The sequence shown here is derived from an EMBL/GenBank/DDBJ whole genome shotgun (WGS) entry which is preliminary data.</text>
</comment>
<keyword evidence="2" id="KW-1185">Reference proteome</keyword>
<sequence>MNRKIYVGDYEKKSFFVNFKFSWVIAARRNGVANEMKSDLNIKNWRGASWEKKKNESLPQQCFLVFASIVLSLSRQISLSFFTIQISTREQKAA</sequence>
<protein>
    <submittedName>
        <fullName evidence="1">Uncharacterized protein</fullName>
    </submittedName>
</protein>
<dbReference type="EMBL" id="MCBQ01018673">
    <property type="protein sequence ID" value="RKF57682.1"/>
    <property type="molecule type" value="Genomic_DNA"/>
</dbReference>
<accession>A0A420HJS3</accession>
<name>A0A420HJS3_9PEZI</name>
<proteinExistence type="predicted"/>
<evidence type="ECO:0000313" key="1">
    <source>
        <dbReference type="EMBL" id="RKF57682.1"/>
    </source>
</evidence>